<dbReference type="RefSeq" id="WP_051596304.1">
    <property type="nucleotide sequence ID" value="NZ_ARYH01000002.1"/>
</dbReference>
<gene>
    <name evidence="7" type="ORF">HAD_13374</name>
</gene>
<dbReference type="InterPro" id="IPR016039">
    <property type="entry name" value="Thiolase-like"/>
</dbReference>
<evidence type="ECO:0000256" key="3">
    <source>
        <dbReference type="ARBA" id="ARBA00022679"/>
    </source>
</evidence>
<dbReference type="PROSITE" id="PS00012">
    <property type="entry name" value="PHOSPHOPANTETHEINE"/>
    <property type="match status" value="2"/>
</dbReference>
<dbReference type="Pfam" id="PF00698">
    <property type="entry name" value="Acyl_transf_1"/>
    <property type="match status" value="1"/>
</dbReference>
<dbReference type="GO" id="GO:0004315">
    <property type="term" value="F:3-oxoacyl-[acyl-carrier-protein] synthase activity"/>
    <property type="evidence" value="ECO:0007669"/>
    <property type="project" value="InterPro"/>
</dbReference>
<dbReference type="Proteomes" id="UP000027446">
    <property type="component" value="Unassembled WGS sequence"/>
</dbReference>
<feature type="domain" description="Carrier" evidence="5">
    <location>
        <begin position="1250"/>
        <end position="1324"/>
    </location>
</feature>
<feature type="compositionally biased region" description="Low complexity" evidence="4">
    <location>
        <begin position="965"/>
        <end position="1005"/>
    </location>
</feature>
<dbReference type="EMBL" id="ARYH01000002">
    <property type="protein sequence ID" value="KCZ83595.1"/>
    <property type="molecule type" value="Genomic_DNA"/>
</dbReference>
<dbReference type="Gene3D" id="3.30.70.250">
    <property type="entry name" value="Malonyl-CoA ACP transacylase, ACP-binding"/>
    <property type="match status" value="1"/>
</dbReference>
<feature type="region of interest" description="Disordered" evidence="4">
    <location>
        <begin position="1060"/>
        <end position="1140"/>
    </location>
</feature>
<evidence type="ECO:0000313" key="7">
    <source>
        <dbReference type="EMBL" id="KCZ83595.1"/>
    </source>
</evidence>
<evidence type="ECO:0000256" key="2">
    <source>
        <dbReference type="ARBA" id="ARBA00022553"/>
    </source>
</evidence>
<keyword evidence="2" id="KW-0597">Phosphoprotein</keyword>
<dbReference type="PANTHER" id="PTHR43074:SF1">
    <property type="entry name" value="BETA-KETOACYL SYNTHASE FAMILY PROTEIN-RELATED"/>
    <property type="match status" value="1"/>
</dbReference>
<dbReference type="InterPro" id="IPR032821">
    <property type="entry name" value="PKS_assoc"/>
</dbReference>
<reference evidence="7 8" key="1">
    <citation type="journal article" date="2014" name="Antonie Van Leeuwenhoek">
        <title>Hyphomonas beringensis sp. nov. and Hyphomonas chukchiensis sp. nov., isolated from surface seawater of the Bering Sea and Chukchi Sea.</title>
        <authorList>
            <person name="Li C."/>
            <person name="Lai Q."/>
            <person name="Li G."/>
            <person name="Dong C."/>
            <person name="Wang J."/>
            <person name="Liao Y."/>
            <person name="Shao Z."/>
        </authorList>
    </citation>
    <scope>NUCLEOTIDE SEQUENCE [LARGE SCALE GENOMIC DNA]</scope>
    <source>
        <strain evidence="7 8">MHS-3</strain>
    </source>
</reference>
<feature type="domain" description="Carrier" evidence="5">
    <location>
        <begin position="1137"/>
        <end position="1217"/>
    </location>
</feature>
<dbReference type="PROSITE" id="PS52004">
    <property type="entry name" value="KS3_2"/>
    <property type="match status" value="1"/>
</dbReference>
<dbReference type="STRING" id="1280949.HAD_13374"/>
<evidence type="ECO:0000259" key="5">
    <source>
        <dbReference type="PROSITE" id="PS50075"/>
    </source>
</evidence>
<dbReference type="PROSITE" id="PS00606">
    <property type="entry name" value="KS3_1"/>
    <property type="match status" value="1"/>
</dbReference>
<dbReference type="SUPFAM" id="SSF53901">
    <property type="entry name" value="Thiolase-like"/>
    <property type="match status" value="1"/>
</dbReference>
<feature type="region of interest" description="Disordered" evidence="4">
    <location>
        <begin position="928"/>
        <end position="1011"/>
    </location>
</feature>
<dbReference type="Pfam" id="PF00550">
    <property type="entry name" value="PP-binding"/>
    <property type="match status" value="2"/>
</dbReference>
<feature type="domain" description="Ketosynthase family 3 (KS3)" evidence="6">
    <location>
        <begin position="6"/>
        <end position="461"/>
    </location>
</feature>
<dbReference type="GO" id="GO:0006633">
    <property type="term" value="P:fatty acid biosynthetic process"/>
    <property type="evidence" value="ECO:0007669"/>
    <property type="project" value="InterPro"/>
</dbReference>
<dbReference type="Gene3D" id="1.10.1200.10">
    <property type="entry name" value="ACP-like"/>
    <property type="match status" value="2"/>
</dbReference>
<dbReference type="PATRIC" id="fig|1280949.3.peg.2719"/>
<accession>A0A069E291</accession>
<evidence type="ECO:0000313" key="8">
    <source>
        <dbReference type="Proteomes" id="UP000027446"/>
    </source>
</evidence>
<evidence type="ECO:0000256" key="4">
    <source>
        <dbReference type="SAM" id="MobiDB-lite"/>
    </source>
</evidence>
<dbReference type="InterPro" id="IPR036736">
    <property type="entry name" value="ACP-like_sf"/>
</dbReference>
<proteinExistence type="predicted"/>
<feature type="region of interest" description="Disordered" evidence="4">
    <location>
        <begin position="1215"/>
        <end position="1245"/>
    </location>
</feature>
<organism evidence="7 8">
    <name type="scientific">Hyphomonas adhaerens MHS-3</name>
    <dbReference type="NCBI Taxonomy" id="1280949"/>
    <lineage>
        <taxon>Bacteria</taxon>
        <taxon>Pseudomonadati</taxon>
        <taxon>Pseudomonadota</taxon>
        <taxon>Alphaproteobacteria</taxon>
        <taxon>Hyphomonadales</taxon>
        <taxon>Hyphomonadaceae</taxon>
        <taxon>Hyphomonas</taxon>
    </lineage>
</organism>
<dbReference type="InterPro" id="IPR014031">
    <property type="entry name" value="Ketoacyl_synth_C"/>
</dbReference>
<dbReference type="eggNOG" id="COG3321">
    <property type="taxonomic scope" value="Bacteria"/>
</dbReference>
<dbReference type="InterPro" id="IPR014043">
    <property type="entry name" value="Acyl_transferase_dom"/>
</dbReference>
<dbReference type="InterPro" id="IPR006162">
    <property type="entry name" value="Ppantetheine_attach_site"/>
</dbReference>
<dbReference type="SMART" id="SM00827">
    <property type="entry name" value="PKS_AT"/>
    <property type="match status" value="1"/>
</dbReference>
<dbReference type="PROSITE" id="PS50075">
    <property type="entry name" value="CARRIER"/>
    <property type="match status" value="2"/>
</dbReference>
<dbReference type="Pfam" id="PF02801">
    <property type="entry name" value="Ketoacyl-synt_C"/>
    <property type="match status" value="1"/>
</dbReference>
<dbReference type="OrthoDB" id="9778690at2"/>
<dbReference type="SMART" id="SM00825">
    <property type="entry name" value="PKS_KS"/>
    <property type="match status" value="1"/>
</dbReference>
<dbReference type="InterPro" id="IPR018201">
    <property type="entry name" value="Ketoacyl_synth_AS"/>
</dbReference>
<feature type="compositionally biased region" description="Low complexity" evidence="4">
    <location>
        <begin position="1072"/>
        <end position="1101"/>
    </location>
</feature>
<comment type="caution">
    <text evidence="7">The sequence shown here is derived from an EMBL/GenBank/DDBJ whole genome shotgun (WGS) entry which is preliminary data.</text>
</comment>
<name>A0A069E291_9PROT</name>
<keyword evidence="3" id="KW-0808">Transferase</keyword>
<evidence type="ECO:0000259" key="6">
    <source>
        <dbReference type="PROSITE" id="PS52004"/>
    </source>
</evidence>
<dbReference type="InterPro" id="IPR014030">
    <property type="entry name" value="Ketoacyl_synth_N"/>
</dbReference>
<dbReference type="CDD" id="cd00833">
    <property type="entry name" value="PKS"/>
    <property type="match status" value="1"/>
</dbReference>
<protein>
    <submittedName>
        <fullName evidence="7">Putative 3-oxoacyl-[acyl-carrier-protein] reductase</fullName>
    </submittedName>
</protein>
<dbReference type="InterPro" id="IPR016036">
    <property type="entry name" value="Malonyl_transacylase_ACP-bd"/>
</dbReference>
<feature type="compositionally biased region" description="Low complexity" evidence="4">
    <location>
        <begin position="1110"/>
        <end position="1122"/>
    </location>
</feature>
<feature type="compositionally biased region" description="Pro residues" evidence="4">
    <location>
        <begin position="1062"/>
        <end position="1071"/>
    </location>
</feature>
<dbReference type="InterPro" id="IPR016035">
    <property type="entry name" value="Acyl_Trfase/lysoPLipase"/>
</dbReference>
<keyword evidence="1" id="KW-0596">Phosphopantetheine</keyword>
<evidence type="ECO:0000256" key="1">
    <source>
        <dbReference type="ARBA" id="ARBA00022450"/>
    </source>
</evidence>
<feature type="compositionally biased region" description="Polar residues" evidence="4">
    <location>
        <begin position="1234"/>
        <end position="1245"/>
    </location>
</feature>
<dbReference type="InterPro" id="IPR009081">
    <property type="entry name" value="PP-bd_ACP"/>
</dbReference>
<dbReference type="Gene3D" id="3.40.47.10">
    <property type="match status" value="1"/>
</dbReference>
<dbReference type="Gene3D" id="3.40.366.10">
    <property type="entry name" value="Malonyl-Coenzyme A Acyl Carrier Protein, domain 2"/>
    <property type="match status" value="1"/>
</dbReference>
<dbReference type="SUPFAM" id="SSF47336">
    <property type="entry name" value="ACP-like"/>
    <property type="match status" value="2"/>
</dbReference>
<keyword evidence="8" id="KW-1185">Reference proteome</keyword>
<dbReference type="SUPFAM" id="SSF55048">
    <property type="entry name" value="Probable ACP-binding domain of malonyl-CoA ACP transacylase"/>
    <property type="match status" value="1"/>
</dbReference>
<dbReference type="PANTHER" id="PTHR43074">
    <property type="entry name" value="OMEGA-3 POLYUNSATURATED FATTY ACID SYNTHASE PFAB-RELATED"/>
    <property type="match status" value="1"/>
</dbReference>
<dbReference type="InterPro" id="IPR020841">
    <property type="entry name" value="PKS_Beta-ketoAc_synthase_dom"/>
</dbReference>
<dbReference type="Pfam" id="PF16197">
    <property type="entry name" value="KAsynt_C_assoc"/>
    <property type="match status" value="1"/>
</dbReference>
<sequence length="1324" mass="139760">MAKQTAAPVAIVGLGAVFPGRGDVTGFWRDLFEGRDLISDVPPSHWLVEDYYDEDPKAKDRTYGRRGGFINPLAFDPLYFGIPPKAMEGTDTAQLLALIAAQMTLEDIERDSGGMIDKSRTSIILGVASATEMTAHMAGRLQRPAWVNAMRQAGLPESQVQDIARRIEDHYVDWQEATFPGLLGNVIAGRIANRFDLTGSNYVTDAACASSLSALQIALHELRSGDSDTVLTGGVDALNDILMYMCFSKTPALSVSGDCRPFSTRADGTMLGEGVGMLALRRLDDAERDGNKIYATIRGLGGASDGKGTAIYSPVPHGQARALTRAYEQAGYDPSTVDLVEAHGTGTKAGDKAEIEGLHMVFGEYASEAPWCAVGSIKAQIGHTKAAAGSASLIKAAQALSRKVLPPTIKVEEPADAIKNSPVFYLNTEARPWISPKKRPRRAAVSSFGFGGSNFHVTLEEYTGPNAVKPWRCLPAELFLFSADTPAALATQIEPFQTSLSEDEFAYRASQTHDSFDVTAPIRAAIVAQSPEELAAKATSVIEALQRGEVANRPMKMGCHVSLDPPTDGKVAFMFSGQGSQYVGMGADLAMVFPDARAAWDESAGHKRAGELKLHKLAFPPAAFDQVEHGDQTDRLKAMEHAQPAIAAVALSHLALLARAGVQGDMAAGHSFGEIMALHYGGSMNTTGALSAAVDRGALMAEAAQSSSGSMMAVQAASEEIGHIISRFSPDLVLANDNGPSQVVLSGPTQTVNSAVEACTQEGLKARLLPVATAFHSKIVASAVDPFEAALKKLRLRKPTLPVYANATAEPYTCTGTQMPEEVARQLASPVRFRELVERMYADGARIFVEVGPGSVVTGLVDDVLGSKPHKSFALDNKRANGVTQFLSTLGALAVSGVPVDFATLLEDLPAALPRKAPPKHAVMISGGNYGKPYPPPEGAAGKAPPNPERPIPATTNSAGPQPPAAASTHSSNPATPSSTSSPQETVMPDSSYSSFPSMPSYEPSGSNGETPAERVLMEVSRRHSDFLNMASSAHTAYLNTVSQVMGGALAYQAEPARALPNPAPAQPPAISPTARPSEPVVADAPAAKAPTPARPSAPAVGKPAQTRQTPSASSSPTMAPAPANPVAEKPAPARKPSSTDAIALVRGIIADKTGYPEDMLDPDMDLEGELGVDSIKQVEILSTIREQLPELPEIDPERLVELRTIAAIAEMVSGSSTAPQPVRTEPTEPVAATSASLTEDATSAPVNGKITPDIVRTLIADKTGYPSDMLEDDMDLEGELGVDSIKQVEILSALRDQHPDLPEVDPEVLVELRTIRAIADFFA</sequence>
<dbReference type="Pfam" id="PF00109">
    <property type="entry name" value="ketoacyl-synt"/>
    <property type="match status" value="1"/>
</dbReference>
<dbReference type="SUPFAM" id="SSF52151">
    <property type="entry name" value="FabD/lysophospholipase-like"/>
    <property type="match status" value="1"/>
</dbReference>
<dbReference type="InterPro" id="IPR052568">
    <property type="entry name" value="PKS-FAS_Synthase"/>
</dbReference>
<dbReference type="InterPro" id="IPR001227">
    <property type="entry name" value="Ac_transferase_dom_sf"/>
</dbReference>